<dbReference type="AlphaFoldDB" id="A0A290QIK1"/>
<proteinExistence type="predicted"/>
<evidence type="ECO:0000313" key="1">
    <source>
        <dbReference type="EMBL" id="ATC66166.1"/>
    </source>
</evidence>
<evidence type="ECO:0000313" key="2">
    <source>
        <dbReference type="Proteomes" id="UP000217265"/>
    </source>
</evidence>
<sequence>MVETGTTLTEAVWRERQRAHEARVAVWTDPHQARRSLGEKHPVFDFLFDYYSFRPSWLKRWHPGVGVTLEGAGAREFLRWPGYRESVDGGVTVEAADFPERRRETLVWLREMLTGTRDRPAFFGCFGLHEWAMVYRQSAEEVRHNAWPLRFPPEELARIVEGQPVCCSHYDAFRFFTEPARALNKLQPTRPETARFEQRGCLHANMDLYKWAFKFAPFTPSELVADCFALAREIREIDMRASPYDLRALGFEPVRIETAEGRAEYERHQRGFAARGEPLRERLLAVCGQLLAGSIGPRG</sequence>
<keyword evidence="2" id="KW-1185">Reference proteome</keyword>
<dbReference type="RefSeq" id="WP_096057793.1">
    <property type="nucleotide sequence ID" value="NZ_CP023344.1"/>
</dbReference>
<dbReference type="KEGG" id="vbh:CMV30_14685"/>
<protein>
    <submittedName>
        <fullName evidence="1">3-methyladenine DNA glycosylase</fullName>
    </submittedName>
</protein>
<dbReference type="Proteomes" id="UP000217265">
    <property type="component" value="Chromosome"/>
</dbReference>
<dbReference type="OrthoDB" id="9790578at2"/>
<accession>A0A290QIK1</accession>
<reference evidence="1 2" key="1">
    <citation type="submission" date="2017-09" db="EMBL/GenBank/DDBJ databases">
        <title>Complete genome sequence of Verrucomicrobial strain HZ-65, isolated from freshwater.</title>
        <authorList>
            <person name="Choi A."/>
        </authorList>
    </citation>
    <scope>NUCLEOTIDE SEQUENCE [LARGE SCALE GENOMIC DNA]</scope>
    <source>
        <strain evidence="1 2">HZ-65</strain>
    </source>
</reference>
<name>A0A290QIK1_9BACT</name>
<gene>
    <name evidence="1" type="ORF">CMV30_14685</name>
</gene>
<dbReference type="EMBL" id="CP023344">
    <property type="protein sequence ID" value="ATC66166.1"/>
    <property type="molecule type" value="Genomic_DNA"/>
</dbReference>
<organism evidence="1 2">
    <name type="scientific">Nibricoccus aquaticus</name>
    <dbReference type="NCBI Taxonomy" id="2576891"/>
    <lineage>
        <taxon>Bacteria</taxon>
        <taxon>Pseudomonadati</taxon>
        <taxon>Verrucomicrobiota</taxon>
        <taxon>Opitutia</taxon>
        <taxon>Opitutales</taxon>
        <taxon>Opitutaceae</taxon>
        <taxon>Nibricoccus</taxon>
    </lineage>
</organism>